<evidence type="ECO:0000313" key="2">
    <source>
        <dbReference type="EMBL" id="CAH1099728.1"/>
    </source>
</evidence>
<dbReference type="OrthoDB" id="6819336at2759"/>
<proteinExistence type="predicted"/>
<evidence type="ECO:0000313" key="3">
    <source>
        <dbReference type="Proteomes" id="UP001153636"/>
    </source>
</evidence>
<dbReference type="EMBL" id="OV651813">
    <property type="protein sequence ID" value="CAH1099728.1"/>
    <property type="molecule type" value="Genomic_DNA"/>
</dbReference>
<gene>
    <name evidence="2" type="ORF">PSYICH_LOCUS1092</name>
</gene>
<feature type="compositionally biased region" description="Acidic residues" evidence="1">
    <location>
        <begin position="29"/>
        <end position="42"/>
    </location>
</feature>
<feature type="compositionally biased region" description="Polar residues" evidence="1">
    <location>
        <begin position="100"/>
        <end position="116"/>
    </location>
</feature>
<organism evidence="2 3">
    <name type="scientific">Psylliodes chrysocephalus</name>
    <dbReference type="NCBI Taxonomy" id="3402493"/>
    <lineage>
        <taxon>Eukaryota</taxon>
        <taxon>Metazoa</taxon>
        <taxon>Ecdysozoa</taxon>
        <taxon>Arthropoda</taxon>
        <taxon>Hexapoda</taxon>
        <taxon>Insecta</taxon>
        <taxon>Pterygota</taxon>
        <taxon>Neoptera</taxon>
        <taxon>Endopterygota</taxon>
        <taxon>Coleoptera</taxon>
        <taxon>Polyphaga</taxon>
        <taxon>Cucujiformia</taxon>
        <taxon>Chrysomeloidea</taxon>
        <taxon>Chrysomelidae</taxon>
        <taxon>Galerucinae</taxon>
        <taxon>Alticini</taxon>
        <taxon>Psylliodes</taxon>
    </lineage>
</organism>
<evidence type="ECO:0000256" key="1">
    <source>
        <dbReference type="SAM" id="MobiDB-lite"/>
    </source>
</evidence>
<keyword evidence="3" id="KW-1185">Reference proteome</keyword>
<reference evidence="2" key="1">
    <citation type="submission" date="2022-01" db="EMBL/GenBank/DDBJ databases">
        <authorList>
            <person name="King R."/>
        </authorList>
    </citation>
    <scope>NUCLEOTIDE SEQUENCE</scope>
</reference>
<feature type="compositionally biased region" description="Basic residues" evidence="1">
    <location>
        <begin position="509"/>
        <end position="518"/>
    </location>
</feature>
<feature type="compositionally biased region" description="Acidic residues" evidence="1">
    <location>
        <begin position="492"/>
        <end position="505"/>
    </location>
</feature>
<feature type="region of interest" description="Disordered" evidence="1">
    <location>
        <begin position="100"/>
        <end position="130"/>
    </location>
</feature>
<feature type="compositionally biased region" description="Polar residues" evidence="1">
    <location>
        <begin position="519"/>
        <end position="530"/>
    </location>
</feature>
<feature type="region of interest" description="Disordered" evidence="1">
    <location>
        <begin position="1"/>
        <end position="47"/>
    </location>
</feature>
<accession>A0A9P0CFF3</accession>
<feature type="region of interest" description="Disordered" evidence="1">
    <location>
        <begin position="484"/>
        <end position="535"/>
    </location>
</feature>
<dbReference type="Proteomes" id="UP001153636">
    <property type="component" value="Chromosome 1"/>
</dbReference>
<name>A0A9P0CFF3_9CUCU</name>
<dbReference type="AlphaFoldDB" id="A0A9P0CFF3"/>
<feature type="region of interest" description="Disordered" evidence="1">
    <location>
        <begin position="384"/>
        <end position="441"/>
    </location>
</feature>
<feature type="compositionally biased region" description="Low complexity" evidence="1">
    <location>
        <begin position="402"/>
        <end position="422"/>
    </location>
</feature>
<sequence length="782" mass="89249">MIHLRAATPPTTKALLPKRKHPSPIVENKEEEGGDESEDVDNEGFQKPKKYKKFKTNFVKLIEKKVAATIPTSNRYDSLSESEFEQEQITVLPATSKGKSTPNLVIKGNSTTSSTKTAKEPPKVNKKSTIPPIVVDGRTDNHATLTKDLKAIIKGKYSVKYTNATTVIFTEDMEDYESLLGGIKQAEIPHHTYTSKSEKTHAFVLRGLANGTEKEAIEEDLIASYEIKPKDIYKMTTKHRPLFLVVTDPDSQEDSASQTLTKENEDEINLTADKQNAEIAKIVYEGLEADTQEQSKKRKGRSLENLNKISQSSDNFNSEYCLDNVTDTDNPLKVKIKRIGLPSNVVSRNLNFRTSDNSEEDRGAQSLLLQKSLKEAQNARFFLPPPITQNIDSNPETAFYVPPSSYPQTNPSSPPSSQSLPPADQLTPNSRGLTRISSQKDRRIRQEILGIVEKDNQNNFEQPKKTTKLKHLIEQKAKSTIKLKNKYKPLTDESEREEDSEEESDNERKRAKRHKTNTPKKSVPSQQTNKASKKSAMPPIVIDGVTQNHKEMVNNIKETIKGDFTLKHTNRSTILFVNDEPDYTKVLTNIRAEKIPHHTYTQKHDKSHAFVLRGMTKGTEITDIKDDLQESYEIKAREIYLMTTKNRPLYLVITDPAITLDYLNKNVRVIENTRIIWELRRSVKLLIQCHNCQLWGHATNEGIDDNVFQLLDEERIRHLIPKMGTRLNLKKNFEEFCMTKENTMVKLIDLLPKFDTEWFSSKLPFPELRIKNKPLLYLKKNI</sequence>
<protein>
    <submittedName>
        <fullName evidence="2">Uncharacterized protein</fullName>
    </submittedName>
</protein>
<feature type="compositionally biased region" description="Polar residues" evidence="1">
    <location>
        <begin position="426"/>
        <end position="437"/>
    </location>
</feature>